<dbReference type="Pfam" id="PF17871">
    <property type="entry name" value="AAA_lid_9"/>
    <property type="match status" value="1"/>
</dbReference>
<dbReference type="FunFam" id="3.40.50.300:FF:000010">
    <property type="entry name" value="Chaperone clpB 1, putative"/>
    <property type="match status" value="1"/>
</dbReference>
<keyword evidence="4 6" id="KW-0067">ATP-binding</keyword>
<dbReference type="SMART" id="SM00382">
    <property type="entry name" value="AAA"/>
    <property type="match status" value="2"/>
</dbReference>
<dbReference type="SUPFAM" id="SSF52540">
    <property type="entry name" value="P-loop containing nucleoside triphosphate hydrolases"/>
    <property type="match status" value="2"/>
</dbReference>
<organism evidence="11 12">
    <name type="scientific">Agrocybe chaxingu</name>
    <dbReference type="NCBI Taxonomy" id="84603"/>
    <lineage>
        <taxon>Eukaryota</taxon>
        <taxon>Fungi</taxon>
        <taxon>Dikarya</taxon>
        <taxon>Basidiomycota</taxon>
        <taxon>Agaricomycotina</taxon>
        <taxon>Agaricomycetes</taxon>
        <taxon>Agaricomycetidae</taxon>
        <taxon>Agaricales</taxon>
        <taxon>Agaricineae</taxon>
        <taxon>Strophariaceae</taxon>
        <taxon>Agrocybe</taxon>
    </lineage>
</organism>
<name>A0A9W8TE46_9AGAR</name>
<evidence type="ECO:0000259" key="9">
    <source>
        <dbReference type="SMART" id="SM00382"/>
    </source>
</evidence>
<dbReference type="OrthoDB" id="47330at2759"/>
<dbReference type="PANTHER" id="PTHR11638:SF176">
    <property type="entry name" value="HEAT SHOCK PROTEIN 78, MITOCHONDRIAL"/>
    <property type="match status" value="1"/>
</dbReference>
<feature type="compositionally biased region" description="Acidic residues" evidence="8">
    <location>
        <begin position="821"/>
        <end position="836"/>
    </location>
</feature>
<dbReference type="GO" id="GO:0042026">
    <property type="term" value="P:protein refolding"/>
    <property type="evidence" value="ECO:0007669"/>
    <property type="project" value="TreeGrafter"/>
</dbReference>
<keyword evidence="3 6" id="KW-0547">Nucleotide-binding</keyword>
<dbReference type="FunFam" id="3.40.50.300:FF:000120">
    <property type="entry name" value="ATP-dependent chaperone ClpB"/>
    <property type="match status" value="1"/>
</dbReference>
<evidence type="ECO:0000256" key="7">
    <source>
        <dbReference type="SAM" id="Coils"/>
    </source>
</evidence>
<proteinExistence type="inferred from homology"/>
<dbReference type="PROSITE" id="PS00870">
    <property type="entry name" value="CLPAB_1"/>
    <property type="match status" value="1"/>
</dbReference>
<dbReference type="PANTHER" id="PTHR11638">
    <property type="entry name" value="ATP-DEPENDENT CLP PROTEASE"/>
    <property type="match status" value="1"/>
</dbReference>
<keyword evidence="7" id="KW-0175">Coiled coil</keyword>
<evidence type="ECO:0000256" key="4">
    <source>
        <dbReference type="ARBA" id="ARBA00022840"/>
    </source>
</evidence>
<dbReference type="CDD" id="cd19499">
    <property type="entry name" value="RecA-like_ClpB_Hsp104-like"/>
    <property type="match status" value="1"/>
</dbReference>
<dbReference type="Proteomes" id="UP001148786">
    <property type="component" value="Unassembled WGS sequence"/>
</dbReference>
<evidence type="ECO:0000256" key="8">
    <source>
        <dbReference type="SAM" id="MobiDB-lite"/>
    </source>
</evidence>
<dbReference type="Pfam" id="PF10431">
    <property type="entry name" value="ClpB_D2-small"/>
    <property type="match status" value="1"/>
</dbReference>
<dbReference type="Gene3D" id="1.10.8.60">
    <property type="match status" value="1"/>
</dbReference>
<feature type="coiled-coil region" evidence="7">
    <location>
        <begin position="402"/>
        <end position="432"/>
    </location>
</feature>
<evidence type="ECO:0000256" key="5">
    <source>
        <dbReference type="ARBA" id="ARBA00023186"/>
    </source>
</evidence>
<feature type="compositionally biased region" description="Gly residues" evidence="8">
    <location>
        <begin position="77"/>
        <end position="88"/>
    </location>
</feature>
<dbReference type="GO" id="GO:0043335">
    <property type="term" value="P:protein unfolding"/>
    <property type="evidence" value="ECO:0007669"/>
    <property type="project" value="TreeGrafter"/>
</dbReference>
<comment type="similarity">
    <text evidence="1 6">Belongs to the ClpA/ClpB family.</text>
</comment>
<evidence type="ECO:0000256" key="2">
    <source>
        <dbReference type="ARBA" id="ARBA00022737"/>
    </source>
</evidence>
<keyword evidence="2" id="KW-0677">Repeat</keyword>
<dbReference type="InterPro" id="IPR028299">
    <property type="entry name" value="ClpA/B_CS2"/>
</dbReference>
<dbReference type="GO" id="GO:0005759">
    <property type="term" value="C:mitochondrial matrix"/>
    <property type="evidence" value="ECO:0007669"/>
    <property type="project" value="TreeGrafter"/>
</dbReference>
<dbReference type="PROSITE" id="PS00871">
    <property type="entry name" value="CLPAB_2"/>
    <property type="match status" value="1"/>
</dbReference>
<dbReference type="Pfam" id="PF07724">
    <property type="entry name" value="AAA_2"/>
    <property type="match status" value="1"/>
</dbReference>
<accession>A0A9W8TE46</accession>
<dbReference type="Pfam" id="PF00004">
    <property type="entry name" value="AAA"/>
    <property type="match status" value="1"/>
</dbReference>
<dbReference type="InterPro" id="IPR003959">
    <property type="entry name" value="ATPase_AAA_core"/>
</dbReference>
<dbReference type="InterPro" id="IPR019489">
    <property type="entry name" value="Clp_ATPase_C"/>
</dbReference>
<dbReference type="InterPro" id="IPR003593">
    <property type="entry name" value="AAA+_ATPase"/>
</dbReference>
<dbReference type="GO" id="GO:0016887">
    <property type="term" value="F:ATP hydrolysis activity"/>
    <property type="evidence" value="ECO:0007669"/>
    <property type="project" value="InterPro"/>
</dbReference>
<dbReference type="FunFam" id="3.40.50.300:FF:000025">
    <property type="entry name" value="ATP-dependent Clp protease subunit"/>
    <property type="match status" value="1"/>
</dbReference>
<feature type="domain" description="AAA+ ATPase" evidence="9">
    <location>
        <begin position="139"/>
        <end position="283"/>
    </location>
</feature>
<comment type="caution">
    <text evidence="11">The sequence shown here is derived from an EMBL/GenBank/DDBJ whole genome shotgun (WGS) entry which is preliminary data.</text>
</comment>
<dbReference type="PRINTS" id="PR00300">
    <property type="entry name" value="CLPPROTEASEA"/>
</dbReference>
<evidence type="ECO:0000313" key="12">
    <source>
        <dbReference type="Proteomes" id="UP001148786"/>
    </source>
</evidence>
<dbReference type="EMBL" id="JANKHO010000084">
    <property type="protein sequence ID" value="KAJ3515712.1"/>
    <property type="molecule type" value="Genomic_DNA"/>
</dbReference>
<keyword evidence="5 6" id="KW-0143">Chaperone</keyword>
<dbReference type="AlphaFoldDB" id="A0A9W8TE46"/>
<evidence type="ECO:0000256" key="1">
    <source>
        <dbReference type="ARBA" id="ARBA00008675"/>
    </source>
</evidence>
<evidence type="ECO:0000256" key="3">
    <source>
        <dbReference type="ARBA" id="ARBA00022741"/>
    </source>
</evidence>
<keyword evidence="12" id="KW-1185">Reference proteome</keyword>
<dbReference type="InterPro" id="IPR041546">
    <property type="entry name" value="ClpA/ClpB_AAA_lid"/>
</dbReference>
<evidence type="ECO:0000256" key="6">
    <source>
        <dbReference type="RuleBase" id="RU004432"/>
    </source>
</evidence>
<reference evidence="11" key="1">
    <citation type="submission" date="2022-07" db="EMBL/GenBank/DDBJ databases">
        <title>Genome Sequence of Agrocybe chaxingu.</title>
        <authorList>
            <person name="Buettner E."/>
        </authorList>
    </citation>
    <scope>NUCLEOTIDE SEQUENCE</scope>
    <source>
        <strain evidence="11">MP-N11</strain>
    </source>
</reference>
<dbReference type="InterPro" id="IPR001270">
    <property type="entry name" value="ClpA/B"/>
</dbReference>
<feature type="region of interest" description="Disordered" evidence="8">
    <location>
        <begin position="804"/>
        <end position="836"/>
    </location>
</feature>
<dbReference type="GO" id="GO:0005524">
    <property type="term" value="F:ATP binding"/>
    <property type="evidence" value="ECO:0007669"/>
    <property type="project" value="UniProtKB-KW"/>
</dbReference>
<gene>
    <name evidence="11" type="ORF">NLJ89_g1584</name>
</gene>
<protein>
    <submittedName>
        <fullName evidence="11">Uncharacterized protein</fullName>
    </submittedName>
</protein>
<dbReference type="InterPro" id="IPR050130">
    <property type="entry name" value="ClpA_ClpB"/>
</dbReference>
<dbReference type="CDD" id="cd00009">
    <property type="entry name" value="AAA"/>
    <property type="match status" value="1"/>
</dbReference>
<evidence type="ECO:0000259" key="10">
    <source>
        <dbReference type="SMART" id="SM01086"/>
    </source>
</evidence>
<feature type="region of interest" description="Disordered" evidence="8">
    <location>
        <begin position="72"/>
        <end position="91"/>
    </location>
</feature>
<dbReference type="InterPro" id="IPR018368">
    <property type="entry name" value="ClpA/B_CS1"/>
</dbReference>
<dbReference type="InterPro" id="IPR027417">
    <property type="entry name" value="P-loop_NTPase"/>
</dbReference>
<dbReference type="GO" id="GO:0034605">
    <property type="term" value="P:cellular response to heat"/>
    <property type="evidence" value="ECO:0007669"/>
    <property type="project" value="TreeGrafter"/>
</dbReference>
<dbReference type="Gene3D" id="3.40.50.300">
    <property type="entry name" value="P-loop containing nucleotide triphosphate hydrolases"/>
    <property type="match status" value="3"/>
</dbReference>
<evidence type="ECO:0000313" key="11">
    <source>
        <dbReference type="EMBL" id="KAJ3515712.1"/>
    </source>
</evidence>
<feature type="domain" description="Clp ATPase C-terminal" evidence="10">
    <location>
        <begin position="715"/>
        <end position="804"/>
    </location>
</feature>
<dbReference type="SMART" id="SM01086">
    <property type="entry name" value="ClpB_D2-small"/>
    <property type="match status" value="1"/>
</dbReference>
<sequence length="836" mass="92357">MSRVLSTANQVSKVARTPLVTRSRQLSLPAAPRNACTTVNLYARTRPKPGPLLLVPSAYISIRGGLQNFRQYSSGPPAGGKGGGGGFPGFSMGPQHQKGEALKEYSTDLTHLAKEGKLDPVIGRDEEIRRTIQILSRRTKSNPVLIGPPGVGKTAILEGLASRIVAKEVPESMFNKRVLSIDLSAIMAGSGVRGQFEEKFKALLRDIDEERGKVICFIDEVHTLFNLGKAEGSIDAGQMIKPALARGLQLVGATTPDEYRKTIGKDAALERRFQPVTIDEPTVASTISILRGLKPRYEVHHGVEISDGALVTAAVYSARYISDRFLPDKAIDLVDESASSLRLAQESKPDALEALDREIMTLQIELESLKKETDVFSVERRNKVEGDLLIKRQEASALTAAWQSERARLDKIKQTKKKLEEAKHQLEVAQRQGHYELASRLRFATIPELERQLPTEKEEEAREESSLAMLHDRVTSNDIARVVAKATGIPVQNLLKGERDKLVHMEDALKKRVVGQDHVVSAISDAVRISRAGLQAPNRPVASFLFLGPTGVGKTELCKGLASFLFDDEQRGLITINMSEYHDRHTISRLIGAAPGYVGFEEGGQLTEAVRRKPYAVILLDELEKAHKDVAMILLQILDEGTITDSQGRKVDFKNTIICLTSNLGSDILAHSSASNHKTGEVTAQARSEVLERTAEYFPPELLNRLDSMLVFNKLSKASILKIVELRLNDVAERLKARRITLDVEESAREWLAKHGYSDVYGARAIARIVRTDVLFPLAQKLLRGTIRDGDNVKIRLADHKIDIVDNHPPDPTVNRPDSEVNPEENPPLEDEEAKH</sequence>
<feature type="domain" description="AAA+ ATPase" evidence="9">
    <location>
        <begin position="540"/>
        <end position="716"/>
    </location>
</feature>